<protein>
    <submittedName>
        <fullName evidence="1">Uncharacterized protein</fullName>
    </submittedName>
</protein>
<comment type="caution">
    <text evidence="1">The sequence shown here is derived from an EMBL/GenBank/DDBJ whole genome shotgun (WGS) entry which is preliminary data.</text>
</comment>
<keyword evidence="2" id="KW-1185">Reference proteome</keyword>
<dbReference type="EMBL" id="BDUF01000046">
    <property type="protein sequence ID" value="GAX90048.1"/>
    <property type="molecule type" value="Genomic_DNA"/>
</dbReference>
<name>A0A292YJD7_9BACL</name>
<gene>
    <name evidence="1" type="ORF">EFBL_1674</name>
</gene>
<dbReference type="RefSeq" id="WP_096181755.1">
    <property type="nucleotide sequence ID" value="NZ_BDUF01000046.1"/>
</dbReference>
<proteinExistence type="predicted"/>
<sequence>MDDSINSLEDLVSFLDDFLQDSTVWCRLEWDNPIAEDTVVLAQFQARYDMCDIVEGEAERVIALEFLFHPSDFEEEVPSLSLPVDPDDVEVNILDDALEMQSLDYRLLLRITNHE</sequence>
<evidence type="ECO:0000313" key="2">
    <source>
        <dbReference type="Proteomes" id="UP000217785"/>
    </source>
</evidence>
<dbReference type="AlphaFoldDB" id="A0A292YJD7"/>
<dbReference type="Proteomes" id="UP000217785">
    <property type="component" value="Unassembled WGS sequence"/>
</dbReference>
<organism evidence="1 2">
    <name type="scientific">Effusibacillus lacus</name>
    <dbReference type="NCBI Taxonomy" id="1348429"/>
    <lineage>
        <taxon>Bacteria</taxon>
        <taxon>Bacillati</taxon>
        <taxon>Bacillota</taxon>
        <taxon>Bacilli</taxon>
        <taxon>Bacillales</taxon>
        <taxon>Alicyclobacillaceae</taxon>
        <taxon>Effusibacillus</taxon>
    </lineage>
</organism>
<dbReference type="OrthoDB" id="9943436at2"/>
<reference evidence="2" key="1">
    <citation type="submission" date="2017-07" db="EMBL/GenBank/DDBJ databases">
        <title>Draft genome sequence of Effusibacillus lacus strain skLN1.</title>
        <authorList>
            <person name="Watanabe M."/>
            <person name="Kojima H."/>
            <person name="Fukui M."/>
        </authorList>
    </citation>
    <scope>NUCLEOTIDE SEQUENCE [LARGE SCALE GENOMIC DNA]</scope>
    <source>
        <strain evidence="2">skLN1</strain>
    </source>
</reference>
<accession>A0A292YJD7</accession>
<evidence type="ECO:0000313" key="1">
    <source>
        <dbReference type="EMBL" id="GAX90048.1"/>
    </source>
</evidence>